<evidence type="ECO:0000313" key="2">
    <source>
        <dbReference type="Proteomes" id="UP000036681"/>
    </source>
</evidence>
<dbReference type="InterPro" id="IPR000626">
    <property type="entry name" value="Ubiquitin-like_dom"/>
</dbReference>
<dbReference type="InterPro" id="IPR040352">
    <property type="entry name" value="TMUB1/2"/>
</dbReference>
<accession>A0A0M3IWK3</accession>
<dbReference type="Proteomes" id="UP000036681">
    <property type="component" value="Unplaced"/>
</dbReference>
<dbReference type="SMART" id="SM00213">
    <property type="entry name" value="UBQ"/>
    <property type="match status" value="1"/>
</dbReference>
<dbReference type="CDD" id="cd17057">
    <property type="entry name" value="Ubl_TMUB1_like"/>
    <property type="match status" value="1"/>
</dbReference>
<evidence type="ECO:0000313" key="3">
    <source>
        <dbReference type="WBParaSite" id="ALUE_0002313101-mRNA-1"/>
    </source>
</evidence>
<feature type="domain" description="Ubiquitin-like" evidence="1">
    <location>
        <begin position="14"/>
        <end position="82"/>
    </location>
</feature>
<dbReference type="SUPFAM" id="SSF54236">
    <property type="entry name" value="Ubiquitin-like"/>
    <property type="match status" value="1"/>
</dbReference>
<dbReference type="Pfam" id="PF00240">
    <property type="entry name" value="ubiquitin"/>
    <property type="match status" value="1"/>
</dbReference>
<evidence type="ECO:0000259" key="1">
    <source>
        <dbReference type="PROSITE" id="PS50053"/>
    </source>
</evidence>
<protein>
    <submittedName>
        <fullName evidence="3">Ubiquitin-like domain-containing protein</fullName>
    </submittedName>
</protein>
<dbReference type="Gene3D" id="3.10.20.90">
    <property type="entry name" value="Phosphatidylinositol 3-kinase Catalytic Subunit, Chain A, domain 1"/>
    <property type="match status" value="1"/>
</dbReference>
<dbReference type="PANTHER" id="PTHR14557">
    <property type="entry name" value="PROTEIN C7ORF21"/>
    <property type="match status" value="1"/>
</dbReference>
<proteinExistence type="predicted"/>
<sequence length="162" mass="17384">MSGTAENETRQDSSSIKLKFLDDTQIVASTALDATVGQFKRRYFWESIVAGKVVRLIYRGQLLRDDSRSLSSYGLHDQCVLHCHVSSTPYTQSTASPQVTSKGDTDANNGLGGTLLQSATAAAIAAIAGTQSVSASTAAQFARRVPQTYQGRPIEDNPNDPM</sequence>
<dbReference type="InterPro" id="IPR029071">
    <property type="entry name" value="Ubiquitin-like_domsf"/>
</dbReference>
<dbReference type="AlphaFoldDB" id="A0A0M3IWK3"/>
<dbReference type="PANTHER" id="PTHR14557:SF5">
    <property type="entry name" value="UBIQUITIN-LIKE DOMAIN-CONTAINING PROTEIN"/>
    <property type="match status" value="1"/>
</dbReference>
<name>A0A0M3IWK3_ASCLU</name>
<keyword evidence="2" id="KW-1185">Reference proteome</keyword>
<reference evidence="3" key="1">
    <citation type="submission" date="2017-02" db="UniProtKB">
        <authorList>
            <consortium name="WormBaseParasite"/>
        </authorList>
    </citation>
    <scope>IDENTIFICATION</scope>
</reference>
<dbReference type="GO" id="GO:0036503">
    <property type="term" value="P:ERAD pathway"/>
    <property type="evidence" value="ECO:0007669"/>
    <property type="project" value="InterPro"/>
</dbReference>
<dbReference type="PROSITE" id="PS50053">
    <property type="entry name" value="UBIQUITIN_2"/>
    <property type="match status" value="1"/>
</dbReference>
<organism evidence="2 3">
    <name type="scientific">Ascaris lumbricoides</name>
    <name type="common">Giant roundworm</name>
    <dbReference type="NCBI Taxonomy" id="6252"/>
    <lineage>
        <taxon>Eukaryota</taxon>
        <taxon>Metazoa</taxon>
        <taxon>Ecdysozoa</taxon>
        <taxon>Nematoda</taxon>
        <taxon>Chromadorea</taxon>
        <taxon>Rhabditida</taxon>
        <taxon>Spirurina</taxon>
        <taxon>Ascaridomorpha</taxon>
        <taxon>Ascaridoidea</taxon>
        <taxon>Ascarididae</taxon>
        <taxon>Ascaris</taxon>
    </lineage>
</organism>
<dbReference type="WBParaSite" id="ALUE_0002313101-mRNA-1">
    <property type="protein sequence ID" value="ALUE_0002313101-mRNA-1"/>
    <property type="gene ID" value="ALUE_0002313101"/>
</dbReference>